<dbReference type="EMBL" id="FUZU01000003">
    <property type="protein sequence ID" value="SKC82214.1"/>
    <property type="molecule type" value="Genomic_DNA"/>
</dbReference>
<feature type="domain" description="DUF5777" evidence="1">
    <location>
        <begin position="39"/>
        <end position="291"/>
    </location>
</feature>
<protein>
    <recommendedName>
        <fullName evidence="1">DUF5777 domain-containing protein</fullName>
    </recommendedName>
</protein>
<reference evidence="2 3" key="1">
    <citation type="submission" date="2017-02" db="EMBL/GenBank/DDBJ databases">
        <authorList>
            <person name="Peterson S.W."/>
        </authorList>
    </citation>
    <scope>NUCLEOTIDE SEQUENCE [LARGE SCALE GENOMIC DNA]</scope>
    <source>
        <strain evidence="2 3">DSM 25262</strain>
    </source>
</reference>
<dbReference type="Pfam" id="PF19089">
    <property type="entry name" value="DUF5777"/>
    <property type="match status" value="1"/>
</dbReference>
<evidence type="ECO:0000313" key="2">
    <source>
        <dbReference type="EMBL" id="SKC82214.1"/>
    </source>
</evidence>
<dbReference type="RefSeq" id="WP_079688670.1">
    <property type="nucleotide sequence ID" value="NZ_FUZU01000003.1"/>
</dbReference>
<gene>
    <name evidence="2" type="ORF">SAMN05660236_4115</name>
</gene>
<name>A0A1T5M2H0_9BACT</name>
<keyword evidence="3" id="KW-1185">Reference proteome</keyword>
<dbReference type="Proteomes" id="UP000190961">
    <property type="component" value="Unassembled WGS sequence"/>
</dbReference>
<evidence type="ECO:0000313" key="3">
    <source>
        <dbReference type="Proteomes" id="UP000190961"/>
    </source>
</evidence>
<organism evidence="2 3">
    <name type="scientific">Ohtaekwangia koreensis</name>
    <dbReference type="NCBI Taxonomy" id="688867"/>
    <lineage>
        <taxon>Bacteria</taxon>
        <taxon>Pseudomonadati</taxon>
        <taxon>Bacteroidota</taxon>
        <taxon>Cytophagia</taxon>
        <taxon>Cytophagales</taxon>
        <taxon>Fulvivirgaceae</taxon>
        <taxon>Ohtaekwangia</taxon>
    </lineage>
</organism>
<evidence type="ECO:0000259" key="1">
    <source>
        <dbReference type="Pfam" id="PF19089"/>
    </source>
</evidence>
<dbReference type="STRING" id="688867.SAMN05660236_4115"/>
<proteinExistence type="predicted"/>
<accession>A0A1T5M2H0</accession>
<dbReference type="InterPro" id="IPR045916">
    <property type="entry name" value="DUF5777"/>
</dbReference>
<sequence>MKKIIALLFLPVVSFAQDNDLLKELEKENKDTGYTIATFKGTRLVNGHSVETKNAGTLEFIFAHRFGRVNDGLYEMYGLDQAYVRLGLDYGITDNLSVSIGRNSADKIMDGYLKYKLLRQSTGEKNFPVTVTVLGGTAYSISPKRDNEPDGFKTVDRLAYTGQFLIARKFTSNLSLQIMPTYIHKNAVDQSKEKNDQLAIGVGGRIKITRSVALTSEYYYRLDAPDNDLFDEGSKRYNSVGFGVDIETGGHVFQLVLTNTSSLTERTFITETKGDFFDGDIHLGFNVTRTFQLKKKK</sequence>
<dbReference type="AlphaFoldDB" id="A0A1T5M2H0"/>
<dbReference type="OrthoDB" id="1117410at2"/>